<sequence>MAATTHRVRSAALLAVGSALLAGSVLAGTGTAYAKSGAYVSAGTSVLRIGQSAQVTASGGDDSVRYTYLCLDERTGGSGWHVLGCASQPWHAYTRSVRATSRGAEQFRARLLARRTLTGPLWVDRVSGTVTVLVH</sequence>
<dbReference type="AlphaFoldDB" id="A0A931FIN2"/>
<dbReference type="EMBL" id="JADPRT010000020">
    <property type="protein sequence ID" value="MBF9073101.1"/>
    <property type="molecule type" value="Genomic_DNA"/>
</dbReference>
<proteinExistence type="predicted"/>
<protein>
    <recommendedName>
        <fullName evidence="4">Secreted protein</fullName>
    </recommendedName>
</protein>
<reference evidence="2" key="1">
    <citation type="submission" date="2020-11" db="EMBL/GenBank/DDBJ databases">
        <title>Isolation and identification of active actinomycetes.</title>
        <authorList>
            <person name="Yu B."/>
        </authorList>
    </citation>
    <scope>NUCLEOTIDE SEQUENCE</scope>
    <source>
        <strain evidence="2">NEAU-YB345</strain>
    </source>
</reference>
<organism evidence="2 3">
    <name type="scientific">Streptacidiphilus fuscans</name>
    <dbReference type="NCBI Taxonomy" id="2789292"/>
    <lineage>
        <taxon>Bacteria</taxon>
        <taxon>Bacillati</taxon>
        <taxon>Actinomycetota</taxon>
        <taxon>Actinomycetes</taxon>
        <taxon>Kitasatosporales</taxon>
        <taxon>Streptomycetaceae</taxon>
        <taxon>Streptacidiphilus</taxon>
    </lineage>
</organism>
<name>A0A931FIN2_9ACTN</name>
<dbReference type="Proteomes" id="UP000657385">
    <property type="component" value="Unassembled WGS sequence"/>
</dbReference>
<evidence type="ECO:0008006" key="4">
    <source>
        <dbReference type="Google" id="ProtNLM"/>
    </source>
</evidence>
<gene>
    <name evidence="2" type="ORF">I2501_34310</name>
</gene>
<keyword evidence="3" id="KW-1185">Reference proteome</keyword>
<evidence type="ECO:0000256" key="1">
    <source>
        <dbReference type="SAM" id="SignalP"/>
    </source>
</evidence>
<accession>A0A931FIN2</accession>
<evidence type="ECO:0000313" key="2">
    <source>
        <dbReference type="EMBL" id="MBF9073101.1"/>
    </source>
</evidence>
<dbReference type="RefSeq" id="WP_196198084.1">
    <property type="nucleotide sequence ID" value="NZ_JADPRT010000020.1"/>
</dbReference>
<comment type="caution">
    <text evidence="2">The sequence shown here is derived from an EMBL/GenBank/DDBJ whole genome shotgun (WGS) entry which is preliminary data.</text>
</comment>
<feature type="chain" id="PRO_5039642443" description="Secreted protein" evidence="1">
    <location>
        <begin position="28"/>
        <end position="135"/>
    </location>
</feature>
<keyword evidence="1" id="KW-0732">Signal</keyword>
<evidence type="ECO:0000313" key="3">
    <source>
        <dbReference type="Proteomes" id="UP000657385"/>
    </source>
</evidence>
<feature type="signal peptide" evidence="1">
    <location>
        <begin position="1"/>
        <end position="27"/>
    </location>
</feature>